<evidence type="ECO:0000313" key="3">
    <source>
        <dbReference type="Proteomes" id="UP000022910"/>
    </source>
</evidence>
<protein>
    <submittedName>
        <fullName evidence="2">Uncharacterized protein</fullName>
    </submittedName>
</protein>
<feature type="region of interest" description="Disordered" evidence="1">
    <location>
        <begin position="148"/>
        <end position="170"/>
    </location>
</feature>
<keyword evidence="3" id="KW-1185">Reference proteome</keyword>
<gene>
    <name evidence="2" type="ORF">RirG_256240</name>
</gene>
<name>A0A015JAY8_RHIIW</name>
<accession>A0A015JAY8</accession>
<dbReference type="AlphaFoldDB" id="A0A015JAY8"/>
<reference evidence="2 3" key="1">
    <citation type="submission" date="2014-02" db="EMBL/GenBank/DDBJ databases">
        <title>Single nucleus genome sequencing reveals high similarity among nuclei of an endomycorrhizal fungus.</title>
        <authorList>
            <person name="Lin K."/>
            <person name="Geurts R."/>
            <person name="Zhang Z."/>
            <person name="Limpens E."/>
            <person name="Saunders D.G."/>
            <person name="Mu D."/>
            <person name="Pang E."/>
            <person name="Cao H."/>
            <person name="Cha H."/>
            <person name="Lin T."/>
            <person name="Zhou Q."/>
            <person name="Shang Y."/>
            <person name="Li Y."/>
            <person name="Ivanov S."/>
            <person name="Sharma T."/>
            <person name="Velzen R.V."/>
            <person name="Ruijter N.D."/>
            <person name="Aanen D.K."/>
            <person name="Win J."/>
            <person name="Kamoun S."/>
            <person name="Bisseling T."/>
            <person name="Huang S."/>
        </authorList>
    </citation>
    <scope>NUCLEOTIDE SEQUENCE [LARGE SCALE GENOMIC DNA]</scope>
    <source>
        <strain evidence="3">DAOM197198w</strain>
    </source>
</reference>
<sequence>MIFKFVIWIAEGTTDKKWKKATSVLNEGVLKLQAQGEDVKSFWRSVETEKIEAEKRLLEMEVELAETQFSVDRTLTGNEAHRIFDRKKLNYALNSNITEKNIGKRLADDDGTEDTSINVDKGIKSRVHRKIISQLTMMKGMESVVDDDDDDDDYVYSSESSSCDSSDNDDTVVDDSKLKTKIELTEFDKTYLKMNDSDKWILSTGKIVEDALYNFDPNDKIYTNEEVFTEIELDEIRKYKLKPIPQMPQDLLTYLNSFRVSDISGLRDAIFKSQQWDSPYNRQTHFDHDWI</sequence>
<dbReference type="OrthoDB" id="10355040at2759"/>
<dbReference type="EMBL" id="JEMT01029482">
    <property type="protein sequence ID" value="EXX52064.1"/>
    <property type="molecule type" value="Genomic_DNA"/>
</dbReference>
<feature type="compositionally biased region" description="Low complexity" evidence="1">
    <location>
        <begin position="155"/>
        <end position="165"/>
    </location>
</feature>
<evidence type="ECO:0000256" key="1">
    <source>
        <dbReference type="SAM" id="MobiDB-lite"/>
    </source>
</evidence>
<proteinExistence type="predicted"/>
<dbReference type="HOGENOM" id="CLU_956931_0_0_1"/>
<evidence type="ECO:0000313" key="2">
    <source>
        <dbReference type="EMBL" id="EXX52064.1"/>
    </source>
</evidence>
<comment type="caution">
    <text evidence="2">The sequence shown here is derived from an EMBL/GenBank/DDBJ whole genome shotgun (WGS) entry which is preliminary data.</text>
</comment>
<dbReference type="Proteomes" id="UP000022910">
    <property type="component" value="Unassembled WGS sequence"/>
</dbReference>
<organism evidence="2 3">
    <name type="scientific">Rhizophagus irregularis (strain DAOM 197198w)</name>
    <name type="common">Glomus intraradices</name>
    <dbReference type="NCBI Taxonomy" id="1432141"/>
    <lineage>
        <taxon>Eukaryota</taxon>
        <taxon>Fungi</taxon>
        <taxon>Fungi incertae sedis</taxon>
        <taxon>Mucoromycota</taxon>
        <taxon>Glomeromycotina</taxon>
        <taxon>Glomeromycetes</taxon>
        <taxon>Glomerales</taxon>
        <taxon>Glomeraceae</taxon>
        <taxon>Rhizophagus</taxon>
    </lineage>
</organism>